<evidence type="ECO:0000256" key="6">
    <source>
        <dbReference type="ARBA" id="ARBA00023242"/>
    </source>
</evidence>
<evidence type="ECO:0000313" key="9">
    <source>
        <dbReference type="EMBL" id="KAJ6443288.1"/>
    </source>
</evidence>
<dbReference type="SUPFAM" id="SSF54447">
    <property type="entry name" value="ssDNA-binding transcriptional regulator domain"/>
    <property type="match status" value="1"/>
</dbReference>
<dbReference type="GO" id="GO:0060261">
    <property type="term" value="P:positive regulation of transcription initiation by RNA polymerase II"/>
    <property type="evidence" value="ECO:0007669"/>
    <property type="project" value="InterPro"/>
</dbReference>
<accession>A0AB34FW17</accession>
<evidence type="ECO:0000256" key="4">
    <source>
        <dbReference type="ARBA" id="ARBA00023125"/>
    </source>
</evidence>
<dbReference type="InterPro" id="IPR003173">
    <property type="entry name" value="PC4_C"/>
</dbReference>
<keyword evidence="3" id="KW-0805">Transcription regulation</keyword>
<keyword evidence="5" id="KW-0804">Transcription</keyword>
<keyword evidence="6" id="KW-0539">Nucleus</keyword>
<dbReference type="GO" id="GO:0003713">
    <property type="term" value="F:transcription coactivator activity"/>
    <property type="evidence" value="ECO:0007669"/>
    <property type="project" value="InterPro"/>
</dbReference>
<feature type="region of interest" description="Disordered" evidence="7">
    <location>
        <begin position="1"/>
        <end position="51"/>
    </location>
</feature>
<feature type="domain" description="Transcriptional coactivator p15 (PC4) C-terminal" evidence="8">
    <location>
        <begin position="49"/>
        <end position="100"/>
    </location>
</feature>
<evidence type="ECO:0000313" key="10">
    <source>
        <dbReference type="Proteomes" id="UP001163105"/>
    </source>
</evidence>
<keyword evidence="10" id="KW-1185">Reference proteome</keyword>
<dbReference type="InterPro" id="IPR045125">
    <property type="entry name" value="Sub1/Tcp4-like"/>
</dbReference>
<name>A0AB34FW17_9HYPO</name>
<proteinExistence type="inferred from homology"/>
<evidence type="ECO:0000256" key="1">
    <source>
        <dbReference type="ARBA" id="ARBA00004123"/>
    </source>
</evidence>
<dbReference type="Gene3D" id="2.30.31.10">
    <property type="entry name" value="Transcriptional Coactivator Pc4, Chain A"/>
    <property type="match status" value="1"/>
</dbReference>
<protein>
    <submittedName>
        <fullName evidence="9">Transcriptional Coactivator p15 family protein</fullName>
    </submittedName>
</protein>
<evidence type="ECO:0000256" key="2">
    <source>
        <dbReference type="ARBA" id="ARBA00009001"/>
    </source>
</evidence>
<sequence>MSSKKRSASFVDHSDESDTVVAPKASKKNKNAVSANAPKGKDDEGNPFWELSSKRRVGVSQFKNMCLVNIREYYEKDSKMLPGKKGISLSVEQYVALLKAAPAINDTLRTMGQDVTGLDGPEVAPTMKPKKEKAKPSKANIEATSDEEED</sequence>
<dbReference type="Proteomes" id="UP001163105">
    <property type="component" value="Unassembled WGS sequence"/>
</dbReference>
<dbReference type="PANTHER" id="PTHR13215">
    <property type="entry name" value="RNA POLYMERASE II TRANSCRIPTIONAL COACTIVATOR"/>
    <property type="match status" value="1"/>
</dbReference>
<dbReference type="GO" id="GO:0003677">
    <property type="term" value="F:DNA binding"/>
    <property type="evidence" value="ECO:0007669"/>
    <property type="project" value="UniProtKB-KW"/>
</dbReference>
<evidence type="ECO:0000256" key="5">
    <source>
        <dbReference type="ARBA" id="ARBA00023163"/>
    </source>
</evidence>
<feature type="region of interest" description="Disordered" evidence="7">
    <location>
        <begin position="115"/>
        <end position="150"/>
    </location>
</feature>
<reference evidence="9" key="1">
    <citation type="submission" date="2023-01" db="EMBL/GenBank/DDBJ databases">
        <title>The growth and conidiation of Purpureocillium lavendulum are regulated by nitrogen source and histone H3K14 acetylation.</title>
        <authorList>
            <person name="Tang P."/>
            <person name="Han J."/>
            <person name="Zhang C."/>
            <person name="Tang P."/>
            <person name="Qi F."/>
            <person name="Zhang K."/>
            <person name="Liang L."/>
        </authorList>
    </citation>
    <scope>NUCLEOTIDE SEQUENCE</scope>
    <source>
        <strain evidence="9">YMF1.00683</strain>
    </source>
</reference>
<evidence type="ECO:0000256" key="3">
    <source>
        <dbReference type="ARBA" id="ARBA00023015"/>
    </source>
</evidence>
<comment type="similarity">
    <text evidence="2">Belongs to the transcriptional coactivator PC4 family.</text>
</comment>
<gene>
    <name evidence="9" type="primary">SUB1</name>
    <name evidence="9" type="ORF">O9K51_04467</name>
</gene>
<dbReference type="Pfam" id="PF02229">
    <property type="entry name" value="PC4"/>
    <property type="match status" value="1"/>
</dbReference>
<comment type="caution">
    <text evidence="9">The sequence shown here is derived from an EMBL/GenBank/DDBJ whole genome shotgun (WGS) entry which is preliminary data.</text>
</comment>
<evidence type="ECO:0000259" key="8">
    <source>
        <dbReference type="Pfam" id="PF02229"/>
    </source>
</evidence>
<evidence type="ECO:0000256" key="7">
    <source>
        <dbReference type="SAM" id="MobiDB-lite"/>
    </source>
</evidence>
<dbReference type="EMBL" id="JAQHRD010000003">
    <property type="protein sequence ID" value="KAJ6443288.1"/>
    <property type="molecule type" value="Genomic_DNA"/>
</dbReference>
<dbReference type="InterPro" id="IPR009044">
    <property type="entry name" value="ssDNA-bd_transcriptional_reg"/>
</dbReference>
<comment type="subcellular location">
    <subcellularLocation>
        <location evidence="1">Nucleus</location>
    </subcellularLocation>
</comment>
<organism evidence="9 10">
    <name type="scientific">Purpureocillium lavendulum</name>
    <dbReference type="NCBI Taxonomy" id="1247861"/>
    <lineage>
        <taxon>Eukaryota</taxon>
        <taxon>Fungi</taxon>
        <taxon>Dikarya</taxon>
        <taxon>Ascomycota</taxon>
        <taxon>Pezizomycotina</taxon>
        <taxon>Sordariomycetes</taxon>
        <taxon>Hypocreomycetidae</taxon>
        <taxon>Hypocreales</taxon>
        <taxon>Ophiocordycipitaceae</taxon>
        <taxon>Purpureocillium</taxon>
    </lineage>
</organism>
<dbReference type="AlphaFoldDB" id="A0AB34FW17"/>
<dbReference type="GO" id="GO:0005634">
    <property type="term" value="C:nucleus"/>
    <property type="evidence" value="ECO:0007669"/>
    <property type="project" value="UniProtKB-SubCell"/>
</dbReference>
<keyword evidence="4" id="KW-0238">DNA-binding</keyword>